<comment type="function">
    <text evidence="1">NodD regulates the expression of the nodABCFE genes which encode other nodulation proteins. NodD is also a negative regulator of its own expression. Binds flavonoids as inducers.</text>
</comment>
<keyword evidence="4" id="KW-0238">DNA-binding</keyword>
<dbReference type="Gene3D" id="3.40.190.10">
    <property type="entry name" value="Periplasmic binding protein-like II"/>
    <property type="match status" value="2"/>
</dbReference>
<evidence type="ECO:0000256" key="8">
    <source>
        <dbReference type="SAM" id="SignalP"/>
    </source>
</evidence>
<feature type="signal peptide" evidence="8">
    <location>
        <begin position="1"/>
        <end position="27"/>
    </location>
</feature>
<dbReference type="InterPro" id="IPR005119">
    <property type="entry name" value="LysR_subst-bd"/>
</dbReference>
<feature type="chain" id="PRO_5007847841" description="HTH-type transcriptional regulator CbbR" evidence="8">
    <location>
        <begin position="28"/>
        <end position="323"/>
    </location>
</feature>
<evidence type="ECO:0000256" key="6">
    <source>
        <dbReference type="ARBA" id="ARBA00039279"/>
    </source>
</evidence>
<sequence length="323" mass="34674">MTKRFRDISIRQLRALAAVAASGSITAAALKLRLTQPAVTLQLRNLQGLAGLPLIQRTGDGMILTDAGREVLALSERIEAAMAACATSLDMMAGKTGGRISIGAVSTAKYFVPFAISAFAKLHPKIEILLTVGNREETIAGLRGYDLDIAIMGRPPAGIDMDVNLIGDHPHVIIARSDHRLAGKARLSMSDLASETFLTREPGSGTRGLMEQLFESAGLRATIGMEMDSNETIKQAVMAGLGIAFISAHTVATELEQRRLVMLDVIGLPIIRQWFVLNRKDKVLLPPAQAMRAFLAAQGAQFLPATETGKSAPVRRKSRSRAL</sequence>
<dbReference type="Proteomes" id="UP000076574">
    <property type="component" value="Unassembled WGS sequence"/>
</dbReference>
<evidence type="ECO:0000313" key="10">
    <source>
        <dbReference type="EMBL" id="KZD22087.1"/>
    </source>
</evidence>
<comment type="caution">
    <text evidence="10">The sequence shown here is derived from an EMBL/GenBank/DDBJ whole genome shotgun (WGS) entry which is preliminary data.</text>
</comment>
<comment type="similarity">
    <text evidence="2">Belongs to the LysR transcriptional regulatory family.</text>
</comment>
<proteinExistence type="inferred from homology"/>
<protein>
    <recommendedName>
        <fullName evidence="6">HTH-type transcriptional regulator CbbR</fullName>
    </recommendedName>
    <alternativeName>
        <fullName evidence="7">RuBisCO operon transcriptional regulator</fullName>
    </alternativeName>
</protein>
<dbReference type="EMBL" id="LVYV01000023">
    <property type="protein sequence ID" value="KZD22087.1"/>
    <property type="molecule type" value="Genomic_DNA"/>
</dbReference>
<accession>A0A163YF26</accession>
<dbReference type="GO" id="GO:0003700">
    <property type="term" value="F:DNA-binding transcription factor activity"/>
    <property type="evidence" value="ECO:0007669"/>
    <property type="project" value="InterPro"/>
</dbReference>
<dbReference type="PANTHER" id="PTHR30126:SF5">
    <property type="entry name" value="HTH-TYPE TRANSCRIPTIONAL ACTIVATOR CMPR"/>
    <property type="match status" value="1"/>
</dbReference>
<dbReference type="InterPro" id="IPR000847">
    <property type="entry name" value="LysR_HTH_N"/>
</dbReference>
<evidence type="ECO:0000256" key="2">
    <source>
        <dbReference type="ARBA" id="ARBA00009437"/>
    </source>
</evidence>
<evidence type="ECO:0000313" key="11">
    <source>
        <dbReference type="Proteomes" id="UP000076574"/>
    </source>
</evidence>
<feature type="domain" description="HTH lysR-type" evidence="9">
    <location>
        <begin position="8"/>
        <end position="65"/>
    </location>
</feature>
<organism evidence="10 11">
    <name type="scientific">Tardiphaga robiniae</name>
    <dbReference type="NCBI Taxonomy" id="943830"/>
    <lineage>
        <taxon>Bacteria</taxon>
        <taxon>Pseudomonadati</taxon>
        <taxon>Pseudomonadota</taxon>
        <taxon>Alphaproteobacteria</taxon>
        <taxon>Hyphomicrobiales</taxon>
        <taxon>Nitrobacteraceae</taxon>
        <taxon>Tardiphaga</taxon>
    </lineage>
</organism>
<evidence type="ECO:0000256" key="1">
    <source>
        <dbReference type="ARBA" id="ARBA00003502"/>
    </source>
</evidence>
<evidence type="ECO:0000259" key="9">
    <source>
        <dbReference type="PROSITE" id="PS50931"/>
    </source>
</evidence>
<dbReference type="Pfam" id="PF00126">
    <property type="entry name" value="HTH_1"/>
    <property type="match status" value="1"/>
</dbReference>
<keyword evidence="3" id="KW-0805">Transcription regulation</keyword>
<dbReference type="OrthoDB" id="7840053at2"/>
<gene>
    <name evidence="10" type="ORF">A4A58_08420</name>
</gene>
<dbReference type="GO" id="GO:0000976">
    <property type="term" value="F:transcription cis-regulatory region binding"/>
    <property type="evidence" value="ECO:0007669"/>
    <property type="project" value="TreeGrafter"/>
</dbReference>
<dbReference type="InterPro" id="IPR036390">
    <property type="entry name" value="WH_DNA-bd_sf"/>
</dbReference>
<dbReference type="PANTHER" id="PTHR30126">
    <property type="entry name" value="HTH-TYPE TRANSCRIPTIONAL REGULATOR"/>
    <property type="match status" value="1"/>
</dbReference>
<evidence type="ECO:0000256" key="4">
    <source>
        <dbReference type="ARBA" id="ARBA00023125"/>
    </source>
</evidence>
<dbReference type="STRING" id="943830.A4A58_08420"/>
<keyword evidence="11" id="KW-1185">Reference proteome</keyword>
<dbReference type="Pfam" id="PF03466">
    <property type="entry name" value="LysR_substrate"/>
    <property type="match status" value="1"/>
</dbReference>
<name>A0A163YF26_9BRAD</name>
<keyword evidence="5" id="KW-0804">Transcription</keyword>
<keyword evidence="8" id="KW-0732">Signal</keyword>
<dbReference type="RefSeq" id="WP_068734456.1">
    <property type="nucleotide sequence ID" value="NZ_LVYV01000023.1"/>
</dbReference>
<dbReference type="CDD" id="cd08419">
    <property type="entry name" value="PBP2_CbbR_RubisCO_like"/>
    <property type="match status" value="1"/>
</dbReference>
<reference evidence="10 11" key="1">
    <citation type="submission" date="2016-03" db="EMBL/GenBank/DDBJ databases">
        <title>Microsymbionts genomes from the relict species Vavilovia formosa (Stev.) Fed.</title>
        <authorList>
            <person name="Kopat V."/>
            <person name="Chirak E."/>
            <person name="Kimeklis A."/>
            <person name="Andronov E."/>
        </authorList>
    </citation>
    <scope>NUCLEOTIDE SEQUENCE [LARGE SCALE GENOMIC DNA]</scope>
    <source>
        <strain evidence="10 11">Vaf07</strain>
    </source>
</reference>
<evidence type="ECO:0000256" key="5">
    <source>
        <dbReference type="ARBA" id="ARBA00023163"/>
    </source>
</evidence>
<dbReference type="PROSITE" id="PS50931">
    <property type="entry name" value="HTH_LYSR"/>
    <property type="match status" value="1"/>
</dbReference>
<dbReference type="SUPFAM" id="SSF46785">
    <property type="entry name" value="Winged helix' DNA-binding domain"/>
    <property type="match status" value="1"/>
</dbReference>
<dbReference type="Gene3D" id="1.10.10.10">
    <property type="entry name" value="Winged helix-like DNA-binding domain superfamily/Winged helix DNA-binding domain"/>
    <property type="match status" value="1"/>
</dbReference>
<evidence type="ECO:0000256" key="3">
    <source>
        <dbReference type="ARBA" id="ARBA00023015"/>
    </source>
</evidence>
<dbReference type="SUPFAM" id="SSF53850">
    <property type="entry name" value="Periplasmic binding protein-like II"/>
    <property type="match status" value="1"/>
</dbReference>
<dbReference type="AlphaFoldDB" id="A0A163YF26"/>
<evidence type="ECO:0000256" key="7">
    <source>
        <dbReference type="ARBA" id="ARBA00043141"/>
    </source>
</evidence>
<dbReference type="PRINTS" id="PR00039">
    <property type="entry name" value="HTHLYSR"/>
</dbReference>
<dbReference type="InterPro" id="IPR036388">
    <property type="entry name" value="WH-like_DNA-bd_sf"/>
</dbReference>